<dbReference type="InterPro" id="IPR056580">
    <property type="entry name" value="Ufl1_dom"/>
</dbReference>
<feature type="domain" description="E3 UFM1-protein ligase 1-like" evidence="8">
    <location>
        <begin position="511"/>
        <end position="604"/>
    </location>
</feature>
<dbReference type="InterPro" id="IPR056761">
    <property type="entry name" value="Ufl1-like_C"/>
</dbReference>
<feature type="compositionally biased region" description="Basic and acidic residues" evidence="6">
    <location>
        <begin position="414"/>
        <end position="423"/>
    </location>
</feature>
<evidence type="ECO:0000313" key="10">
    <source>
        <dbReference type="Ensembl" id="ENSNBRP00000015037.1"/>
    </source>
</evidence>
<proteinExistence type="inferred from homology"/>
<dbReference type="GO" id="GO:0061666">
    <property type="term" value="F:UFM1 ligase activity"/>
    <property type="evidence" value="ECO:0007669"/>
    <property type="project" value="InterPro"/>
</dbReference>
<comment type="similarity">
    <text evidence="1">Belongs to the UFL1 family.</text>
</comment>
<dbReference type="AlphaFoldDB" id="A0A3Q4HE34"/>
<feature type="region of interest" description="Disordered" evidence="6">
    <location>
        <begin position="690"/>
        <end position="711"/>
    </location>
</feature>
<evidence type="ECO:0000256" key="6">
    <source>
        <dbReference type="SAM" id="MobiDB-lite"/>
    </source>
</evidence>
<dbReference type="Bgee" id="ENSNBRG00000011618">
    <property type="expression patterns" value="Expressed in muscle tissue and 8 other cell types or tissues"/>
</dbReference>
<dbReference type="InterPro" id="IPR056579">
    <property type="entry name" value="Ufl1_N"/>
</dbReference>
<feature type="region of interest" description="Disordered" evidence="6">
    <location>
        <begin position="407"/>
        <end position="471"/>
    </location>
</feature>
<evidence type="ECO:0000259" key="9">
    <source>
        <dbReference type="Pfam" id="PF25041"/>
    </source>
</evidence>
<dbReference type="GO" id="GO:1990592">
    <property type="term" value="P:protein K69-linked ufmylation"/>
    <property type="evidence" value="ECO:0007669"/>
    <property type="project" value="TreeGrafter"/>
</dbReference>
<evidence type="ECO:0000256" key="2">
    <source>
        <dbReference type="ARBA" id="ARBA00019780"/>
    </source>
</evidence>
<evidence type="ECO:0000313" key="11">
    <source>
        <dbReference type="Proteomes" id="UP000261580"/>
    </source>
</evidence>
<accession>A0A3Q4HE34</accession>
<dbReference type="Pfam" id="PF25870">
    <property type="entry name" value="WHD_UFL1_5th"/>
    <property type="match status" value="1"/>
</dbReference>
<dbReference type="PANTHER" id="PTHR31057:SF0">
    <property type="entry name" value="E3 UFM1-PROTEIN LIGASE 1"/>
    <property type="match status" value="1"/>
</dbReference>
<dbReference type="PANTHER" id="PTHR31057">
    <property type="entry name" value="E3 UFM1-PROTEIN LIGASE 1"/>
    <property type="match status" value="1"/>
</dbReference>
<dbReference type="Ensembl" id="ENSNBRT00000015450.1">
    <property type="protein sequence ID" value="ENSNBRP00000015037.1"/>
    <property type="gene ID" value="ENSNBRG00000011618.1"/>
</dbReference>
<protein>
    <recommendedName>
        <fullName evidence="2">E3 UFM1-protein ligase 1</fullName>
    </recommendedName>
    <alternativeName>
        <fullName evidence="5">E3 UFM1-protein transferase 1</fullName>
    </alternativeName>
</protein>
<sequence length="733" mass="81758">MADDWEEIRRLAADFQRAQFADTVQRLSERNCIEIIAKLVQDKKLDVVHTLDGKEYVTPAQISREIRDELYVHGGRINIVDLQQIINVDWVHVENRANEIAKSDKGVQLVLGQLIDDTYLDHLAEEVNDKLQEAGMISIAELCKSYDLPGDFLTEELSKRLGKIIQGEMDQYNRGVIFTPAFVARHKARIQGLFSAVTRPTPVSSMIGAFGFQEHLLYSVLEELVNIGRLKGSVVGGRQDKAVYIPDIYTKTQNAWVDSFLQQNGYLEFDALVRLGIPDPSSYIKKRFKSNKLLFLRAACVGQALVDQVEASVEEAVNSATWTDLQPVLPSCLSTEDIGILINQAMRNTNIQSSARILGGTVVVSEKFISNCLSLFDEAMQQKAQKEVKSNPVFLITEEDLKQASILTESTASSKKEKREAERRKKAAEGSGSVKAGGGGNAREIRIRKTKKKGRKDEDSDEETGPSQQSMSAVTKTFYVLREIRSPSAPESSKISKALHAIFVCLFFMHADDTQAHIAKHILKTVCTDVSNILVNFLAADLMMSVENPSTITNEVRLKILGKLSEETKGPLLKLHNSLNGKSIEDFVTNLDTCAEVCGFMLKKGDKKKERQALFLHRQALTEQLKDTEDPALVLHLTSVLLFQASTHCMLHAPGRCVPQIISTLTGKISEQQQLLSTYQSLVVKQLVSQSKKQEDDEEQDEEARSARAQVQTLTPQVKDLVLSQRKTSVNED</sequence>
<reference evidence="10" key="1">
    <citation type="submission" date="2025-08" db="UniProtKB">
        <authorList>
            <consortium name="Ensembl"/>
        </authorList>
    </citation>
    <scope>IDENTIFICATION</scope>
</reference>
<evidence type="ECO:0000256" key="1">
    <source>
        <dbReference type="ARBA" id="ARBA00010789"/>
    </source>
</evidence>
<organism evidence="10 11">
    <name type="scientific">Neolamprologus brichardi</name>
    <name type="common">Fairy cichlid</name>
    <name type="synonym">Lamprologus brichardi</name>
    <dbReference type="NCBI Taxonomy" id="32507"/>
    <lineage>
        <taxon>Eukaryota</taxon>
        <taxon>Metazoa</taxon>
        <taxon>Chordata</taxon>
        <taxon>Craniata</taxon>
        <taxon>Vertebrata</taxon>
        <taxon>Euteleostomi</taxon>
        <taxon>Actinopterygii</taxon>
        <taxon>Neopterygii</taxon>
        <taxon>Teleostei</taxon>
        <taxon>Neoteleostei</taxon>
        <taxon>Acanthomorphata</taxon>
        <taxon>Ovalentaria</taxon>
        <taxon>Cichlomorphae</taxon>
        <taxon>Cichliformes</taxon>
        <taxon>Cichlidae</taxon>
        <taxon>African cichlids</taxon>
        <taxon>Pseudocrenilabrinae</taxon>
        <taxon>Lamprologini</taxon>
        <taxon>Neolamprologus</taxon>
    </lineage>
</organism>
<dbReference type="OMA" id="CILHASG"/>
<dbReference type="STRING" id="32507.ENSNBRP00000015037"/>
<keyword evidence="11" id="KW-1185">Reference proteome</keyword>
<dbReference type="Pfam" id="PF09743">
    <property type="entry name" value="E3_UFM1_ligase"/>
    <property type="match status" value="1"/>
</dbReference>
<dbReference type="Proteomes" id="UP000261580">
    <property type="component" value="Unassembled WGS sequence"/>
</dbReference>
<evidence type="ECO:0000259" key="7">
    <source>
        <dbReference type="Pfam" id="PF09743"/>
    </source>
</evidence>
<dbReference type="GO" id="GO:0034976">
    <property type="term" value="P:response to endoplasmic reticulum stress"/>
    <property type="evidence" value="ECO:0007669"/>
    <property type="project" value="TreeGrafter"/>
</dbReference>
<dbReference type="GO" id="GO:0005789">
    <property type="term" value="C:endoplasmic reticulum membrane"/>
    <property type="evidence" value="ECO:0007669"/>
    <property type="project" value="TreeGrafter"/>
</dbReference>
<evidence type="ECO:0000256" key="5">
    <source>
        <dbReference type="ARBA" id="ARBA00031516"/>
    </source>
</evidence>
<feature type="domain" description="E3 UFM1-protein ligase-like C-terminal" evidence="9">
    <location>
        <begin position="610"/>
        <end position="721"/>
    </location>
</feature>
<evidence type="ECO:0000256" key="3">
    <source>
        <dbReference type="ARBA" id="ARBA00022679"/>
    </source>
</evidence>
<reference evidence="10" key="2">
    <citation type="submission" date="2025-09" db="UniProtKB">
        <authorList>
            <consortium name="Ensembl"/>
        </authorList>
    </citation>
    <scope>IDENTIFICATION</scope>
</reference>
<dbReference type="Pfam" id="PF23659">
    <property type="entry name" value="UFL1"/>
    <property type="match status" value="1"/>
</dbReference>
<evidence type="ECO:0000259" key="8">
    <source>
        <dbReference type="Pfam" id="PF23659"/>
    </source>
</evidence>
<feature type="domain" description="E3 UFM1-protein ligase 1-like N-terminal" evidence="7">
    <location>
        <begin position="7"/>
        <end position="284"/>
    </location>
</feature>
<dbReference type="GeneTree" id="ENSGT00390000002112"/>
<dbReference type="Pfam" id="PF25041">
    <property type="entry name" value="UFL1_C"/>
    <property type="match status" value="1"/>
</dbReference>
<evidence type="ECO:0000256" key="4">
    <source>
        <dbReference type="ARBA" id="ARBA00022786"/>
    </source>
</evidence>
<name>A0A3Q4HE34_NEOBR</name>
<dbReference type="GO" id="GO:0032434">
    <property type="term" value="P:regulation of proteasomal ubiquitin-dependent protein catabolic process"/>
    <property type="evidence" value="ECO:0007669"/>
    <property type="project" value="TreeGrafter"/>
</dbReference>
<keyword evidence="3" id="KW-0808">Transferase</keyword>
<keyword evidence="4" id="KW-0833">Ubl conjugation pathway</keyword>
<dbReference type="InterPro" id="IPR018611">
    <property type="entry name" value="Ufl1"/>
</dbReference>